<evidence type="ECO:0000256" key="1">
    <source>
        <dbReference type="SAM" id="MobiDB-lite"/>
    </source>
</evidence>
<sequence>MKKHIPQSLLTAEPHTTTHGAPQPSSNGKTNSFHMNEKTHSPVIMEDLISSIAQRNKNAMSPARIQKKQNTAAPNSVLNSIFSS</sequence>
<dbReference type="PATRIC" id="fig|1560234.3.peg.100"/>
<evidence type="ECO:0000313" key="2">
    <source>
        <dbReference type="EMBL" id="OBQ57556.1"/>
    </source>
</evidence>
<dbReference type="STRING" id="1560234.SP90_00460"/>
<proteinExistence type="predicted"/>
<feature type="region of interest" description="Disordered" evidence="1">
    <location>
        <begin position="1"/>
        <end position="42"/>
    </location>
</feature>
<comment type="caution">
    <text evidence="2">The sequence shown here is derived from an EMBL/GenBank/DDBJ whole genome shotgun (WGS) entry which is preliminary data.</text>
</comment>
<feature type="region of interest" description="Disordered" evidence="1">
    <location>
        <begin position="55"/>
        <end position="84"/>
    </location>
</feature>
<feature type="compositionally biased region" description="Polar residues" evidence="1">
    <location>
        <begin position="8"/>
        <end position="34"/>
    </location>
</feature>
<protein>
    <submittedName>
        <fullName evidence="2">Uncharacterized protein</fullName>
    </submittedName>
</protein>
<dbReference type="AlphaFoldDB" id="A0A1B7XQ00"/>
<organism evidence="2 3">
    <name type="scientific">Halodesulfovibrio spirochaetisodalis</name>
    <dbReference type="NCBI Taxonomy" id="1560234"/>
    <lineage>
        <taxon>Bacteria</taxon>
        <taxon>Pseudomonadati</taxon>
        <taxon>Thermodesulfobacteriota</taxon>
        <taxon>Desulfovibrionia</taxon>
        <taxon>Desulfovibrionales</taxon>
        <taxon>Desulfovibrionaceae</taxon>
        <taxon>Halodesulfovibrio</taxon>
    </lineage>
</organism>
<gene>
    <name evidence="2" type="ORF">SP90_00460</name>
</gene>
<feature type="compositionally biased region" description="Polar residues" evidence="1">
    <location>
        <begin position="68"/>
        <end position="84"/>
    </location>
</feature>
<reference evidence="2 3" key="1">
    <citation type="submission" date="2015-01" db="EMBL/GenBank/DDBJ databases">
        <title>Desulfovibrio sp. JC271 draft genome sequence.</title>
        <authorList>
            <person name="Shivani Y."/>
            <person name="Subhash Y."/>
            <person name="Sasikala C."/>
            <person name="Ramana C.V."/>
        </authorList>
    </citation>
    <scope>NUCLEOTIDE SEQUENCE [LARGE SCALE GENOMIC DNA]</scope>
    <source>
        <strain evidence="2 3">JC271</strain>
    </source>
</reference>
<name>A0A1B7XQ00_9BACT</name>
<evidence type="ECO:0000313" key="3">
    <source>
        <dbReference type="Proteomes" id="UP000091979"/>
    </source>
</evidence>
<keyword evidence="3" id="KW-1185">Reference proteome</keyword>
<dbReference type="Proteomes" id="UP000091979">
    <property type="component" value="Unassembled WGS sequence"/>
</dbReference>
<accession>A0A1B7XQ00</accession>
<dbReference type="EMBL" id="JXMS01000001">
    <property type="protein sequence ID" value="OBQ57556.1"/>
    <property type="molecule type" value="Genomic_DNA"/>
</dbReference>